<dbReference type="Pfam" id="PF03480">
    <property type="entry name" value="DctP"/>
    <property type="match status" value="1"/>
</dbReference>
<reference evidence="6 7" key="1">
    <citation type="submission" date="2018-05" db="EMBL/GenBank/DDBJ databases">
        <title>Acuticoccus sediminis sp. nov., isolated from deep-sea sediment of Indian Ocean.</title>
        <authorList>
            <person name="Liu X."/>
            <person name="Lai Q."/>
            <person name="Du Y."/>
            <person name="Sun F."/>
            <person name="Zhang X."/>
            <person name="Wang S."/>
            <person name="Shao Z."/>
        </authorList>
    </citation>
    <scope>NUCLEOTIDE SEQUENCE [LARGE SCALE GENOMIC DNA]</scope>
    <source>
        <strain evidence="6 7">PTG4-2</strain>
    </source>
</reference>
<keyword evidence="4 5" id="KW-0732">Signal</keyword>
<protein>
    <recommendedName>
        <fullName evidence="8">Tripartite ATP-independent transporter DctP family solute receptor</fullName>
    </recommendedName>
</protein>
<dbReference type="NCBIfam" id="TIGR00787">
    <property type="entry name" value="dctP"/>
    <property type="match status" value="1"/>
</dbReference>
<dbReference type="AlphaFoldDB" id="A0A8B2P1Z5"/>
<name>A0A8B2P1Z5_9HYPH</name>
<comment type="subcellular location">
    <subcellularLocation>
        <location evidence="1">Cell envelope</location>
    </subcellularLocation>
</comment>
<evidence type="ECO:0000256" key="4">
    <source>
        <dbReference type="ARBA" id="ARBA00022729"/>
    </source>
</evidence>
<dbReference type="PIRSF" id="PIRSF006470">
    <property type="entry name" value="DctB"/>
    <property type="match status" value="1"/>
</dbReference>
<dbReference type="InterPro" id="IPR004682">
    <property type="entry name" value="TRAP_DctP"/>
</dbReference>
<feature type="signal peptide" evidence="5">
    <location>
        <begin position="1"/>
        <end position="26"/>
    </location>
</feature>
<dbReference type="CDD" id="cd13603">
    <property type="entry name" value="PBP2_TRAP_Siap_TeaA_like"/>
    <property type="match status" value="1"/>
</dbReference>
<dbReference type="NCBIfam" id="NF037995">
    <property type="entry name" value="TRAP_S1"/>
    <property type="match status" value="1"/>
</dbReference>
<evidence type="ECO:0000256" key="5">
    <source>
        <dbReference type="SAM" id="SignalP"/>
    </source>
</evidence>
<keyword evidence="3" id="KW-0813">Transport</keyword>
<keyword evidence="7" id="KW-1185">Reference proteome</keyword>
<dbReference type="InterPro" id="IPR038404">
    <property type="entry name" value="TRAP_DctP_sf"/>
</dbReference>
<dbReference type="Proteomes" id="UP000249590">
    <property type="component" value="Unassembled WGS sequence"/>
</dbReference>
<dbReference type="Gene3D" id="3.40.190.170">
    <property type="entry name" value="Bacterial extracellular solute-binding protein, family 7"/>
    <property type="match status" value="1"/>
</dbReference>
<dbReference type="PANTHER" id="PTHR33376:SF4">
    <property type="entry name" value="SIALIC ACID-BINDING PERIPLASMIC PROTEIN SIAP"/>
    <property type="match status" value="1"/>
</dbReference>
<dbReference type="OrthoDB" id="8673861at2"/>
<comment type="caution">
    <text evidence="6">The sequence shown here is derived from an EMBL/GenBank/DDBJ whole genome shotgun (WGS) entry which is preliminary data.</text>
</comment>
<dbReference type="RefSeq" id="WP_111343392.1">
    <property type="nucleotide sequence ID" value="NZ_QHHQ01000001.1"/>
</dbReference>
<evidence type="ECO:0000256" key="3">
    <source>
        <dbReference type="ARBA" id="ARBA00022448"/>
    </source>
</evidence>
<feature type="chain" id="PRO_5032323184" description="Tripartite ATP-independent transporter DctP family solute receptor" evidence="5">
    <location>
        <begin position="27"/>
        <end position="330"/>
    </location>
</feature>
<evidence type="ECO:0000313" key="6">
    <source>
        <dbReference type="EMBL" id="RAI04156.1"/>
    </source>
</evidence>
<evidence type="ECO:0000256" key="1">
    <source>
        <dbReference type="ARBA" id="ARBA00004196"/>
    </source>
</evidence>
<proteinExistence type="inferred from homology"/>
<evidence type="ECO:0008006" key="8">
    <source>
        <dbReference type="Google" id="ProtNLM"/>
    </source>
</evidence>
<dbReference type="GO" id="GO:0055085">
    <property type="term" value="P:transmembrane transport"/>
    <property type="evidence" value="ECO:0007669"/>
    <property type="project" value="InterPro"/>
</dbReference>
<dbReference type="GO" id="GO:0030288">
    <property type="term" value="C:outer membrane-bounded periplasmic space"/>
    <property type="evidence" value="ECO:0007669"/>
    <property type="project" value="InterPro"/>
</dbReference>
<sequence>MTILKSARMTVAALLGTAMLAGPAFAQTTIRLAHHLPESSEQHVAALRLKELVEERSGGELQMEILPGGQLGGQREIIEGVQLGTIEMGFGESGLYSNYVPAFGILTLPYLYTGPEHWAAVVDGDIGQTMASQLEDATGLVIANWMLSGYRDTYTTDRVIETPADFADLKIRVPESPVFIETFKALSAQPTPIPAPEIYTALQSNVVQAMEGTPEAGFTQRIYEVTKHLNKTRHILFDGSFVTSRMFLDGLSEESQKILLESAAQVADEQREAHLGREKDWFTKLAETGIEIHEVDPEPFREALTPLQDTFAEKAGATDALAQIRELGGE</sequence>
<accession>A0A8B2P1Z5</accession>
<dbReference type="InterPro" id="IPR018389">
    <property type="entry name" value="DctP_fam"/>
</dbReference>
<dbReference type="PANTHER" id="PTHR33376">
    <property type="match status" value="1"/>
</dbReference>
<gene>
    <name evidence="6" type="ORF">DLJ53_06815</name>
</gene>
<organism evidence="6 7">
    <name type="scientific">Acuticoccus sediminis</name>
    <dbReference type="NCBI Taxonomy" id="2184697"/>
    <lineage>
        <taxon>Bacteria</taxon>
        <taxon>Pseudomonadati</taxon>
        <taxon>Pseudomonadota</taxon>
        <taxon>Alphaproteobacteria</taxon>
        <taxon>Hyphomicrobiales</taxon>
        <taxon>Amorphaceae</taxon>
        <taxon>Acuticoccus</taxon>
    </lineage>
</organism>
<comment type="similarity">
    <text evidence="2">Belongs to the bacterial solute-binding protein 7 family.</text>
</comment>
<evidence type="ECO:0000256" key="2">
    <source>
        <dbReference type="ARBA" id="ARBA00009023"/>
    </source>
</evidence>
<dbReference type="EMBL" id="QHHQ01000001">
    <property type="protein sequence ID" value="RAI04156.1"/>
    <property type="molecule type" value="Genomic_DNA"/>
</dbReference>
<evidence type="ECO:0000313" key="7">
    <source>
        <dbReference type="Proteomes" id="UP000249590"/>
    </source>
</evidence>